<feature type="domain" description="Glycosyl hydrolase family 13 catalytic" evidence="8">
    <location>
        <begin position="32"/>
        <end position="392"/>
    </location>
</feature>
<dbReference type="SUPFAM" id="SSF51011">
    <property type="entry name" value="Glycosyl hydrolase domain"/>
    <property type="match status" value="1"/>
</dbReference>
<dbReference type="EMBL" id="CP064795">
    <property type="protein sequence ID" value="QPG05252.1"/>
    <property type="molecule type" value="Genomic_DNA"/>
</dbReference>
<sequence>MLRDRRQSVRNNKHYLSLAVASALFASSTQADVILHAFNWQYDEVANKAAEIAQSGYKKVLVSPAYKSTGDQWWARYQPQDYRVIDNPLGDTNDFSQMVAALAAQGVETYADIVFNHMANEAAQRSDLNYPGSAVLGQYAANQPYYNNITLFGDVDNGLFGGGDFHGTYDPQGPQCISDYSNVGDVQYNRLCGAPPDPGLPDLDSNSWVIEQQKSYLQALKSMGVSGFRVDAAKHMTNWHINQIFTAQIKNDVHVFGEIITTGGAGSAEYDNFLAPYLSQTGHSAYDFPLFSQIRSAFSYSGSMNNLVDPGAYGQALPAAKAITFSVTHDIPLNEGFRYQLLDPTDEYLANAFILGRDGGVPLMYSDHNESGDGRWENLYNRSDVTAMVGFHNATQGRSMNVLNNNDCILLFQREHQGVVGINKCGEGQDVWVDTSAAGLWWDREYRDTLSNDTQVITSQWHKFYLPPREARMWLMQ</sequence>
<evidence type="ECO:0000256" key="1">
    <source>
        <dbReference type="ARBA" id="ARBA00008061"/>
    </source>
</evidence>
<reference evidence="9 10" key="1">
    <citation type="submission" date="2020-11" db="EMBL/GenBank/DDBJ databases">
        <title>Complete genome sequence for Salinimonas sp. strain G2-b.</title>
        <authorList>
            <person name="Park S.-J."/>
        </authorList>
    </citation>
    <scope>NUCLEOTIDE SEQUENCE [LARGE SCALE GENOMIC DNA]</scope>
    <source>
        <strain evidence="9 10">G2-b</strain>
    </source>
</reference>
<evidence type="ECO:0000256" key="5">
    <source>
        <dbReference type="RuleBase" id="RU003615"/>
    </source>
</evidence>
<dbReference type="KEGG" id="smaa:IT774_14200"/>
<keyword evidence="7" id="KW-0732">Signal</keyword>
<dbReference type="RefSeq" id="WP_195810343.1">
    <property type="nucleotide sequence ID" value="NZ_CP064795.1"/>
</dbReference>
<proteinExistence type="inferred from homology"/>
<evidence type="ECO:0000313" key="9">
    <source>
        <dbReference type="EMBL" id="QPG05252.1"/>
    </source>
</evidence>
<name>A0A7S9DWR4_9ALTE</name>
<dbReference type="GO" id="GO:0004556">
    <property type="term" value="F:alpha-amylase activity"/>
    <property type="evidence" value="ECO:0007669"/>
    <property type="project" value="UniProtKB-UniRule"/>
</dbReference>
<feature type="chain" id="PRO_5032625725" description="Alpha-amylase" evidence="7">
    <location>
        <begin position="32"/>
        <end position="477"/>
    </location>
</feature>
<protein>
    <recommendedName>
        <fullName evidence="6">Alpha-amylase</fullName>
        <ecNumber evidence="6">3.2.1.1</ecNumber>
    </recommendedName>
</protein>
<feature type="signal peptide" evidence="7">
    <location>
        <begin position="1"/>
        <end position="31"/>
    </location>
</feature>
<dbReference type="Pfam" id="PF00128">
    <property type="entry name" value="Alpha-amylase"/>
    <property type="match status" value="1"/>
</dbReference>
<dbReference type="InterPro" id="IPR006047">
    <property type="entry name" value="GH13_cat_dom"/>
</dbReference>
<dbReference type="Proteomes" id="UP000595095">
    <property type="component" value="Chromosome"/>
</dbReference>
<dbReference type="AlphaFoldDB" id="A0A7S9DWR4"/>
<dbReference type="SMART" id="SM00642">
    <property type="entry name" value="Aamy"/>
    <property type="match status" value="1"/>
</dbReference>
<evidence type="ECO:0000256" key="6">
    <source>
        <dbReference type="RuleBase" id="RU361134"/>
    </source>
</evidence>
<organism evidence="9 10">
    <name type="scientific">Salinimonas marina</name>
    <dbReference type="NCBI Taxonomy" id="2785918"/>
    <lineage>
        <taxon>Bacteria</taxon>
        <taxon>Pseudomonadati</taxon>
        <taxon>Pseudomonadota</taxon>
        <taxon>Gammaproteobacteria</taxon>
        <taxon>Alteromonadales</taxon>
        <taxon>Alteromonadaceae</taxon>
        <taxon>Alteromonas/Salinimonas group</taxon>
        <taxon>Salinimonas</taxon>
    </lineage>
</organism>
<comment type="similarity">
    <text evidence="1 5">Belongs to the glycosyl hydrolase 13 family.</text>
</comment>
<dbReference type="GO" id="GO:0043169">
    <property type="term" value="F:cation binding"/>
    <property type="evidence" value="ECO:0007669"/>
    <property type="project" value="InterPro"/>
</dbReference>
<evidence type="ECO:0000259" key="8">
    <source>
        <dbReference type="SMART" id="SM00642"/>
    </source>
</evidence>
<evidence type="ECO:0000256" key="2">
    <source>
        <dbReference type="ARBA" id="ARBA00022801"/>
    </source>
</evidence>
<evidence type="ECO:0000256" key="4">
    <source>
        <dbReference type="ARBA" id="ARBA00023295"/>
    </source>
</evidence>
<dbReference type="SUPFAM" id="SSF51445">
    <property type="entry name" value="(Trans)glycosidases"/>
    <property type="match status" value="1"/>
</dbReference>
<dbReference type="Gene3D" id="3.20.20.80">
    <property type="entry name" value="Glycosidases"/>
    <property type="match status" value="1"/>
</dbReference>
<evidence type="ECO:0000256" key="7">
    <source>
        <dbReference type="SAM" id="SignalP"/>
    </source>
</evidence>
<dbReference type="PRINTS" id="PR00110">
    <property type="entry name" value="ALPHAAMYLASE"/>
</dbReference>
<keyword evidence="3 6" id="KW-0119">Carbohydrate metabolism</keyword>
<keyword evidence="4 6" id="KW-0326">Glycosidase</keyword>
<gene>
    <name evidence="9" type="ORF">IT774_14200</name>
</gene>
<dbReference type="EC" id="3.2.1.1" evidence="6"/>
<dbReference type="InterPro" id="IPR006046">
    <property type="entry name" value="Alpha_amylase"/>
</dbReference>
<dbReference type="GO" id="GO:0005975">
    <property type="term" value="P:carbohydrate metabolic process"/>
    <property type="evidence" value="ECO:0007669"/>
    <property type="project" value="InterPro"/>
</dbReference>
<accession>A0A7S9DWR4</accession>
<evidence type="ECO:0000313" key="10">
    <source>
        <dbReference type="Proteomes" id="UP000595095"/>
    </source>
</evidence>
<comment type="catalytic activity">
    <reaction evidence="6">
        <text>Endohydrolysis of (1-&gt;4)-alpha-D-glucosidic linkages in polysaccharides containing three or more (1-&gt;4)-alpha-linked D-glucose units.</text>
        <dbReference type="EC" id="3.2.1.1"/>
    </reaction>
</comment>
<dbReference type="InterPro" id="IPR017853">
    <property type="entry name" value="GH"/>
</dbReference>
<keyword evidence="2 6" id="KW-0378">Hydrolase</keyword>
<keyword evidence="10" id="KW-1185">Reference proteome</keyword>
<dbReference type="PANTHER" id="PTHR43447">
    <property type="entry name" value="ALPHA-AMYLASE"/>
    <property type="match status" value="1"/>
</dbReference>
<dbReference type="CDD" id="cd11315">
    <property type="entry name" value="AmyAc_bac1_AmyA"/>
    <property type="match status" value="1"/>
</dbReference>
<evidence type="ECO:0000256" key="3">
    <source>
        <dbReference type="ARBA" id="ARBA00023277"/>
    </source>
</evidence>